<dbReference type="InterPro" id="IPR051012">
    <property type="entry name" value="CellSynth/LPSAsmb/PSIAsmb"/>
</dbReference>
<proteinExistence type="predicted"/>
<dbReference type="PANTHER" id="PTHR45586:SF14">
    <property type="entry name" value="TETRATRICOPEPTIDE TPR_2 REPEAT PROTEIN"/>
    <property type="match status" value="1"/>
</dbReference>
<dbReference type="Pfam" id="PF14559">
    <property type="entry name" value="TPR_19"/>
    <property type="match status" value="4"/>
</dbReference>
<dbReference type="PANTHER" id="PTHR45586">
    <property type="entry name" value="TPR REPEAT-CONTAINING PROTEIN PA4667"/>
    <property type="match status" value="1"/>
</dbReference>
<dbReference type="PROSITE" id="PS51257">
    <property type="entry name" value="PROKAR_LIPOPROTEIN"/>
    <property type="match status" value="1"/>
</dbReference>
<evidence type="ECO:0000313" key="4">
    <source>
        <dbReference type="EMBL" id="SFJ55954.1"/>
    </source>
</evidence>
<evidence type="ECO:0000256" key="1">
    <source>
        <dbReference type="ARBA" id="ARBA00022737"/>
    </source>
</evidence>
<dbReference type="Pfam" id="PF13432">
    <property type="entry name" value="TPR_16"/>
    <property type="match status" value="1"/>
</dbReference>
<feature type="repeat" description="TPR" evidence="3">
    <location>
        <begin position="94"/>
        <end position="127"/>
    </location>
</feature>
<dbReference type="PROSITE" id="PS50005">
    <property type="entry name" value="TPR"/>
    <property type="match status" value="1"/>
</dbReference>
<reference evidence="5" key="1">
    <citation type="submission" date="2016-10" db="EMBL/GenBank/DDBJ databases">
        <authorList>
            <person name="Varghese N."/>
            <person name="Submissions S."/>
        </authorList>
    </citation>
    <scope>NUCLEOTIDE SEQUENCE [LARGE SCALE GENOMIC DNA]</scope>
    <source>
        <strain evidence="5">DSM 26471</strain>
    </source>
</reference>
<dbReference type="AlphaFoldDB" id="A0A1I3SAV9"/>
<dbReference type="SUPFAM" id="SSF48452">
    <property type="entry name" value="TPR-like"/>
    <property type="match status" value="3"/>
</dbReference>
<gene>
    <name evidence="4" type="ORF">SAMN04487991_2402</name>
</gene>
<dbReference type="EMBL" id="FORH01000004">
    <property type="protein sequence ID" value="SFJ55954.1"/>
    <property type="molecule type" value="Genomic_DNA"/>
</dbReference>
<organism evidence="4 5">
    <name type="scientific">Celeribacter neptunius</name>
    <dbReference type="NCBI Taxonomy" id="588602"/>
    <lineage>
        <taxon>Bacteria</taxon>
        <taxon>Pseudomonadati</taxon>
        <taxon>Pseudomonadota</taxon>
        <taxon>Alphaproteobacteria</taxon>
        <taxon>Rhodobacterales</taxon>
        <taxon>Roseobacteraceae</taxon>
        <taxon>Celeribacter</taxon>
    </lineage>
</organism>
<dbReference type="OrthoDB" id="7637125at2"/>
<dbReference type="Proteomes" id="UP000199630">
    <property type="component" value="Unassembled WGS sequence"/>
</dbReference>
<dbReference type="Pfam" id="PF07721">
    <property type="entry name" value="TPR_4"/>
    <property type="match status" value="1"/>
</dbReference>
<sequence>MIVRVGILFLVCASVLTGCIDKEERAEKFYASALELRDEGDTSRAIIELRNALKNNKFHREARELYGELLLQEDDIPRAYAQFNILSEQHPNDAEIRRRLAEIALDTNSWDEVERHGQKALELEPDNLRGQALGVILAYFEAKKGDDMLAAAGQVEEARALLEKDPDLDTALRLMIDWTSTGPEPASALPYVQRLLARHPRSQSLMMAELRALDAGGEDELVGDRLRKMYDTFPESEQAADLLLGWYFSRNEMAEAEAFLRERAGADDAPFEGHATLVRLLRETQGDDVALEEIDRLATANEGTDLGRRYAAQAAYLRFTNGQDRDVSVMKGIVEAIQDEGQKNDGRMALVKMYTDLGDPDSATPLLTEILDTDPYYIDALLTRASRFIRAGELTDAVTDLRTVLSQAPRNVDAMLMLAETQQRLGNQQLAEQRLAQAVEVSDSSPKAAIPYAHFQAARGNLAAAERVLQDSVARNINNMPLVSQLAKLQFQRGDLDGARALLNRLVDSKNPEASELIRNLQANILFQENRVDDSLAFLRNSLDENGEGVDELGGELQILRIEVMSGRYEDASKHLKELQDRFPETIALKVIEANLLSLQGKMGEAIELLKALSAAEPDQIVVIQRLYALLQQDGRKEEAQALLSSALERKPDSEQLVLLRAFELEQEGDIDAALASYEKLYVLNPNNLTVANNYASMLVYYKDDEASLAKAAEIANVLSASNFPAILDTVGYVRLRQGRVSEAVLNLEAAARGLPDNPTVAFNLAEAYTAANRKDEAMAEYERGFRLAEGGQNVQKLDMAKAKYDMLAAEASQ</sequence>
<evidence type="ECO:0000313" key="5">
    <source>
        <dbReference type="Proteomes" id="UP000199630"/>
    </source>
</evidence>
<protein>
    <submittedName>
        <fullName evidence="4">Tfp pilus assembly protein PilF</fullName>
    </submittedName>
</protein>
<dbReference type="STRING" id="588602.SAMN04487991_2402"/>
<keyword evidence="2 3" id="KW-0802">TPR repeat</keyword>
<name>A0A1I3SAV9_9RHOB</name>
<accession>A0A1I3SAV9</accession>
<dbReference type="InterPro" id="IPR019734">
    <property type="entry name" value="TPR_rpt"/>
</dbReference>
<dbReference type="GO" id="GO:0042802">
    <property type="term" value="F:identical protein binding"/>
    <property type="evidence" value="ECO:0007669"/>
    <property type="project" value="InterPro"/>
</dbReference>
<evidence type="ECO:0000256" key="2">
    <source>
        <dbReference type="ARBA" id="ARBA00022803"/>
    </source>
</evidence>
<dbReference type="SMART" id="SM00028">
    <property type="entry name" value="TPR"/>
    <property type="match status" value="9"/>
</dbReference>
<dbReference type="Gene3D" id="1.25.40.10">
    <property type="entry name" value="Tetratricopeptide repeat domain"/>
    <property type="match status" value="3"/>
</dbReference>
<dbReference type="InterPro" id="IPR011990">
    <property type="entry name" value="TPR-like_helical_dom_sf"/>
</dbReference>
<keyword evidence="5" id="KW-1185">Reference proteome</keyword>
<evidence type="ECO:0000256" key="3">
    <source>
        <dbReference type="PROSITE-ProRule" id="PRU00339"/>
    </source>
</evidence>
<dbReference type="InterPro" id="IPR011717">
    <property type="entry name" value="TPR-4"/>
</dbReference>
<keyword evidence="1" id="KW-0677">Repeat</keyword>